<feature type="domain" description="Glucose-methanol-choline oxidoreductase N-terminal" evidence="5">
    <location>
        <begin position="248"/>
        <end position="262"/>
    </location>
</feature>
<feature type="binding site" evidence="3">
    <location>
        <begin position="478"/>
        <end position="479"/>
    </location>
    <ligand>
        <name>FAD</name>
        <dbReference type="ChEBI" id="CHEBI:57692"/>
    </ligand>
</feature>
<dbReference type="InterPro" id="IPR012132">
    <property type="entry name" value="GMC_OxRdtase"/>
</dbReference>
<dbReference type="InterPro" id="IPR000172">
    <property type="entry name" value="GMC_OxRdtase_N"/>
</dbReference>
<comment type="caution">
    <text evidence="6">The sequence shown here is derived from an EMBL/GenBank/DDBJ whole genome shotgun (WGS) entry which is preliminary data.</text>
</comment>
<dbReference type="GO" id="GO:0050660">
    <property type="term" value="F:flavin adenine dinucleotide binding"/>
    <property type="evidence" value="ECO:0007669"/>
    <property type="project" value="InterPro"/>
</dbReference>
<evidence type="ECO:0000313" key="7">
    <source>
        <dbReference type="Proteomes" id="UP000824469"/>
    </source>
</evidence>
<comment type="similarity">
    <text evidence="1">Belongs to the GMC oxidoreductase family.</text>
</comment>
<dbReference type="PIRSF" id="PIRSF000137">
    <property type="entry name" value="Alcohol_oxidase"/>
    <property type="match status" value="1"/>
</dbReference>
<dbReference type="PROSITE" id="PS51257">
    <property type="entry name" value="PROKAR_LIPOPROTEIN"/>
    <property type="match status" value="1"/>
</dbReference>
<organism evidence="6 7">
    <name type="scientific">Taxus chinensis</name>
    <name type="common">Chinese yew</name>
    <name type="synonym">Taxus wallichiana var. chinensis</name>
    <dbReference type="NCBI Taxonomy" id="29808"/>
    <lineage>
        <taxon>Eukaryota</taxon>
        <taxon>Viridiplantae</taxon>
        <taxon>Streptophyta</taxon>
        <taxon>Embryophyta</taxon>
        <taxon>Tracheophyta</taxon>
        <taxon>Spermatophyta</taxon>
        <taxon>Pinopsida</taxon>
        <taxon>Pinidae</taxon>
        <taxon>Conifers II</taxon>
        <taxon>Cupressales</taxon>
        <taxon>Taxaceae</taxon>
        <taxon>Taxus</taxon>
    </lineage>
</organism>
<proteinExistence type="inferred from homology"/>
<dbReference type="OMA" id="KQGTMTL"/>
<keyword evidence="3" id="KW-0274">FAD</keyword>
<dbReference type="Proteomes" id="UP000824469">
    <property type="component" value="Unassembled WGS sequence"/>
</dbReference>
<dbReference type="InterPro" id="IPR007867">
    <property type="entry name" value="GMC_OxRtase_C"/>
</dbReference>
<dbReference type="PANTHER" id="PTHR45968">
    <property type="entry name" value="OSJNBA0019K04.7 PROTEIN"/>
    <property type="match status" value="1"/>
</dbReference>
<keyword evidence="4" id="KW-1015">Disulfide bond</keyword>
<evidence type="ECO:0000259" key="5">
    <source>
        <dbReference type="PROSITE" id="PS00624"/>
    </source>
</evidence>
<dbReference type="PROSITE" id="PS00624">
    <property type="entry name" value="GMC_OXRED_2"/>
    <property type="match status" value="1"/>
</dbReference>
<feature type="binding site" evidence="3">
    <location>
        <position position="88"/>
    </location>
    <ligand>
        <name>FAD</name>
        <dbReference type="ChEBI" id="CHEBI:57692"/>
    </ligand>
</feature>
<protein>
    <recommendedName>
        <fullName evidence="5">Glucose-methanol-choline oxidoreductase N-terminal domain-containing protein</fullName>
    </recommendedName>
</protein>
<evidence type="ECO:0000313" key="6">
    <source>
        <dbReference type="EMBL" id="KAH9289945.1"/>
    </source>
</evidence>
<feature type="binding site" evidence="3">
    <location>
        <position position="202"/>
    </location>
    <ligand>
        <name>FAD</name>
        <dbReference type="ChEBI" id="CHEBI:57692"/>
    </ligand>
</feature>
<dbReference type="InterPro" id="IPR036188">
    <property type="entry name" value="FAD/NAD-bd_sf"/>
</dbReference>
<dbReference type="GO" id="GO:0016614">
    <property type="term" value="F:oxidoreductase activity, acting on CH-OH group of donors"/>
    <property type="evidence" value="ECO:0007669"/>
    <property type="project" value="InterPro"/>
</dbReference>
<keyword evidence="3" id="KW-0285">Flavoprotein</keyword>
<dbReference type="EMBL" id="JAHRHJ020003813">
    <property type="protein sequence ID" value="KAH9289945.1"/>
    <property type="molecule type" value="Genomic_DNA"/>
</dbReference>
<evidence type="ECO:0000256" key="2">
    <source>
        <dbReference type="ARBA" id="ARBA00022729"/>
    </source>
</evidence>
<feature type="non-terminal residue" evidence="6">
    <location>
        <position position="491"/>
    </location>
</feature>
<dbReference type="AlphaFoldDB" id="A0AA38F5R4"/>
<sequence length="491" mass="53231">MTADAEKAAAKAYDYIIVGGGSAGCPLAATLSQHYSVLVVERGDSPYGNPDVENTTGLSRILLGADDYPYVAQRFVTEDGVQLVRARVLGGGTAINGAFYSRASMDFIRKMKWDEKLVNESYEWVEKLNVFKPEKLSPWNADVMDGLLEAGVLPYNGYTLDHVDGTKISASTFDNNGRRHTAADLLNYANPKNIVVLLNSTVSKILFNLESGNIKATGVELASDVDGLSYHVLVNQLSHKSEVILSAGSIGSPQLLLLSGIGPSQQLRELNITVLLDLPSVGKGIQDPPLSSVIVESPKPLPFGITQVVGIVNDSQLYIEGLSFSQQNSTTNIQYSGLIGSKVPFPLSEGELRLSSINPQDTPSVRYNYLSDPFDLQECIVGVKIMANIIATDSIQKYKFAGNDNSSTFRFLGPVIPQNQSNNEDLAKFCRDTLASAFHFHGGCHIGSVIDKNHRVKGVDNLRVVDHSIFKDSQGTNPQATIMMLGRYIGV</sequence>
<dbReference type="Gene3D" id="3.50.50.60">
    <property type="entry name" value="FAD/NAD(P)-binding domain"/>
    <property type="match status" value="1"/>
</dbReference>
<keyword evidence="7" id="KW-1185">Reference proteome</keyword>
<reference evidence="6 7" key="1">
    <citation type="journal article" date="2021" name="Nat. Plants">
        <title>The Taxus genome provides insights into paclitaxel biosynthesis.</title>
        <authorList>
            <person name="Xiong X."/>
            <person name="Gou J."/>
            <person name="Liao Q."/>
            <person name="Li Y."/>
            <person name="Zhou Q."/>
            <person name="Bi G."/>
            <person name="Li C."/>
            <person name="Du R."/>
            <person name="Wang X."/>
            <person name="Sun T."/>
            <person name="Guo L."/>
            <person name="Liang H."/>
            <person name="Lu P."/>
            <person name="Wu Y."/>
            <person name="Zhang Z."/>
            <person name="Ro D.K."/>
            <person name="Shang Y."/>
            <person name="Huang S."/>
            <person name="Yan J."/>
        </authorList>
    </citation>
    <scope>NUCLEOTIDE SEQUENCE [LARGE SCALE GENOMIC DNA]</scope>
    <source>
        <strain evidence="6">Ta-2019</strain>
    </source>
</reference>
<accession>A0AA38F5R4</accession>
<evidence type="ECO:0000256" key="1">
    <source>
        <dbReference type="ARBA" id="ARBA00010790"/>
    </source>
</evidence>
<feature type="disulfide bond" evidence="4">
    <location>
        <begin position="379"/>
        <end position="430"/>
    </location>
</feature>
<evidence type="ECO:0000256" key="4">
    <source>
        <dbReference type="PIRSR" id="PIRSR000137-3"/>
    </source>
</evidence>
<keyword evidence="2" id="KW-0732">Signal</keyword>
<dbReference type="Pfam" id="PF05199">
    <property type="entry name" value="GMC_oxred_C"/>
    <property type="match status" value="1"/>
</dbReference>
<gene>
    <name evidence="6" type="ORF">KI387_034062</name>
</gene>
<name>A0AA38F5R4_TAXCH</name>
<dbReference type="Gene3D" id="3.30.410.40">
    <property type="match status" value="1"/>
</dbReference>
<comment type="cofactor">
    <cofactor evidence="3">
        <name>FAD</name>
        <dbReference type="ChEBI" id="CHEBI:57692"/>
    </cofactor>
</comment>
<evidence type="ECO:0000256" key="3">
    <source>
        <dbReference type="PIRSR" id="PIRSR000137-2"/>
    </source>
</evidence>
<dbReference type="PANTHER" id="PTHR45968:SF2">
    <property type="entry name" value="(R)-MANDELONITRILE LYASE-LIKE"/>
    <property type="match status" value="1"/>
</dbReference>
<dbReference type="SUPFAM" id="SSF51905">
    <property type="entry name" value="FAD/NAD(P)-binding domain"/>
    <property type="match status" value="1"/>
</dbReference>
<dbReference type="Pfam" id="PF00732">
    <property type="entry name" value="GMC_oxred_N"/>
    <property type="match status" value="1"/>
</dbReference>
<dbReference type="SUPFAM" id="SSF54373">
    <property type="entry name" value="FAD-linked reductases, C-terminal domain"/>
    <property type="match status" value="1"/>
</dbReference>
<dbReference type="InterPro" id="IPR051871">
    <property type="entry name" value="GMC_Oxidoreductase-Related"/>
</dbReference>